<dbReference type="OrthoDB" id="619048at2759"/>
<sequence>MTMANTTVRGSKRIARHVSLARVSPKCGERCWAPPGRWDVADFMRFHLVCKLWMKGSGTKKPHELGEPIIDHRFHPQWWILMTEPTPEATPTRRKLLSVTTRKIIMVDLPKLDGHAVLPGLDAASEGMLVDDNVADFTWFRLVCKLWMAGSGTEKPCELGEHVIDHCFHPRLWILLMDTYHNMLNMATRKIIMVDLLELDGHAMVLGLNTALEGMLVVREERTLVMCLKFLTHHIVDHPTLRTL</sequence>
<organism evidence="1 2">
    <name type="scientific">Miscanthus lutarioriparius</name>
    <dbReference type="NCBI Taxonomy" id="422564"/>
    <lineage>
        <taxon>Eukaryota</taxon>
        <taxon>Viridiplantae</taxon>
        <taxon>Streptophyta</taxon>
        <taxon>Embryophyta</taxon>
        <taxon>Tracheophyta</taxon>
        <taxon>Spermatophyta</taxon>
        <taxon>Magnoliopsida</taxon>
        <taxon>Liliopsida</taxon>
        <taxon>Poales</taxon>
        <taxon>Poaceae</taxon>
        <taxon>PACMAD clade</taxon>
        <taxon>Panicoideae</taxon>
        <taxon>Andropogonodae</taxon>
        <taxon>Andropogoneae</taxon>
        <taxon>Saccharinae</taxon>
        <taxon>Miscanthus</taxon>
    </lineage>
</organism>
<evidence type="ECO:0000313" key="2">
    <source>
        <dbReference type="Proteomes" id="UP000604825"/>
    </source>
</evidence>
<accession>A0A811NBI4</accession>
<proteinExistence type="predicted"/>
<dbReference type="PANTHER" id="PTHR33165:SF97">
    <property type="entry name" value="DUF295 DOMAIN-CONTAINING PROTEIN"/>
    <property type="match status" value="1"/>
</dbReference>
<comment type="caution">
    <text evidence="1">The sequence shown here is derived from an EMBL/GenBank/DDBJ whole genome shotgun (WGS) entry which is preliminary data.</text>
</comment>
<dbReference type="PANTHER" id="PTHR33165">
    <property type="entry name" value="F-BOX DOMAIN CONTAINING PROTEIN-LIKE-RELATED"/>
    <property type="match status" value="1"/>
</dbReference>
<dbReference type="AlphaFoldDB" id="A0A811NBI4"/>
<dbReference type="Proteomes" id="UP000604825">
    <property type="component" value="Unassembled WGS sequence"/>
</dbReference>
<name>A0A811NBI4_9POAL</name>
<evidence type="ECO:0000313" key="1">
    <source>
        <dbReference type="EMBL" id="CAD6222520.1"/>
    </source>
</evidence>
<reference evidence="1" key="1">
    <citation type="submission" date="2020-10" db="EMBL/GenBank/DDBJ databases">
        <authorList>
            <person name="Han B."/>
            <person name="Lu T."/>
            <person name="Zhao Q."/>
            <person name="Huang X."/>
            <person name="Zhao Y."/>
        </authorList>
    </citation>
    <scope>NUCLEOTIDE SEQUENCE</scope>
</reference>
<gene>
    <name evidence="1" type="ORF">NCGR_LOCUS15140</name>
</gene>
<keyword evidence="2" id="KW-1185">Reference proteome</keyword>
<dbReference type="EMBL" id="CAJGYO010000004">
    <property type="protein sequence ID" value="CAD6222520.1"/>
    <property type="molecule type" value="Genomic_DNA"/>
</dbReference>
<protein>
    <submittedName>
        <fullName evidence="1">Uncharacterized protein</fullName>
    </submittedName>
</protein>